<protein>
    <submittedName>
        <fullName evidence="1">Uncharacterized protein</fullName>
    </submittedName>
</protein>
<dbReference type="Proteomes" id="UP000315017">
    <property type="component" value="Chromosome"/>
</dbReference>
<evidence type="ECO:0000313" key="2">
    <source>
        <dbReference type="Proteomes" id="UP000315017"/>
    </source>
</evidence>
<accession>A0A517YBP4</accession>
<organism evidence="1 2">
    <name type="scientific">Anatilimnocola aggregata</name>
    <dbReference type="NCBI Taxonomy" id="2528021"/>
    <lineage>
        <taxon>Bacteria</taxon>
        <taxon>Pseudomonadati</taxon>
        <taxon>Planctomycetota</taxon>
        <taxon>Planctomycetia</taxon>
        <taxon>Pirellulales</taxon>
        <taxon>Pirellulaceae</taxon>
        <taxon>Anatilimnocola</taxon>
    </lineage>
</organism>
<dbReference type="KEGG" id="aagg:ETAA8_27570"/>
<reference evidence="1 2" key="1">
    <citation type="submission" date="2019-02" db="EMBL/GenBank/DDBJ databases">
        <title>Deep-cultivation of Planctomycetes and their phenomic and genomic characterization uncovers novel biology.</title>
        <authorList>
            <person name="Wiegand S."/>
            <person name="Jogler M."/>
            <person name="Boedeker C."/>
            <person name="Pinto D."/>
            <person name="Vollmers J."/>
            <person name="Rivas-Marin E."/>
            <person name="Kohn T."/>
            <person name="Peeters S.H."/>
            <person name="Heuer A."/>
            <person name="Rast P."/>
            <person name="Oberbeckmann S."/>
            <person name="Bunk B."/>
            <person name="Jeske O."/>
            <person name="Meyerdierks A."/>
            <person name="Storesund J.E."/>
            <person name="Kallscheuer N."/>
            <person name="Luecker S."/>
            <person name="Lage O.M."/>
            <person name="Pohl T."/>
            <person name="Merkel B.J."/>
            <person name="Hornburger P."/>
            <person name="Mueller R.-W."/>
            <person name="Bruemmer F."/>
            <person name="Labrenz M."/>
            <person name="Spormann A.M."/>
            <person name="Op den Camp H."/>
            <person name="Overmann J."/>
            <person name="Amann R."/>
            <person name="Jetten M.S.M."/>
            <person name="Mascher T."/>
            <person name="Medema M.H."/>
            <person name="Devos D.P."/>
            <person name="Kaster A.-K."/>
            <person name="Ovreas L."/>
            <person name="Rohde M."/>
            <person name="Galperin M.Y."/>
            <person name="Jogler C."/>
        </authorList>
    </citation>
    <scope>NUCLEOTIDE SEQUENCE [LARGE SCALE GENOMIC DNA]</scope>
    <source>
        <strain evidence="1 2">ETA_A8</strain>
    </source>
</reference>
<dbReference type="OrthoDB" id="287793at2"/>
<name>A0A517YBP4_9BACT</name>
<proteinExistence type="predicted"/>
<dbReference type="AlphaFoldDB" id="A0A517YBP4"/>
<keyword evidence="2" id="KW-1185">Reference proteome</keyword>
<sequence length="81" mass="8706">MVDSGEMLKGLSDAELAALADGLLAPSAQTRLNGLLSGNSEGRLSPDELLELDFLLARVDQLNILKTRARFTLRQQATGTH</sequence>
<dbReference type="RefSeq" id="WP_145088675.1">
    <property type="nucleotide sequence ID" value="NZ_CP036274.1"/>
</dbReference>
<evidence type="ECO:0000313" key="1">
    <source>
        <dbReference type="EMBL" id="QDU27668.1"/>
    </source>
</evidence>
<gene>
    <name evidence="1" type="ORF">ETAA8_27570</name>
</gene>
<dbReference type="EMBL" id="CP036274">
    <property type="protein sequence ID" value="QDU27668.1"/>
    <property type="molecule type" value="Genomic_DNA"/>
</dbReference>